<dbReference type="SUPFAM" id="SSF46689">
    <property type="entry name" value="Homeodomain-like"/>
    <property type="match status" value="1"/>
</dbReference>
<evidence type="ECO:0000259" key="5">
    <source>
        <dbReference type="PROSITE" id="PS50977"/>
    </source>
</evidence>
<dbReference type="eggNOG" id="COG1309">
    <property type="taxonomic scope" value="Bacteria"/>
</dbReference>
<dbReference type="PANTHER" id="PTHR30055">
    <property type="entry name" value="HTH-TYPE TRANSCRIPTIONAL REGULATOR RUTR"/>
    <property type="match status" value="1"/>
</dbReference>
<protein>
    <submittedName>
        <fullName evidence="6">Regulatory protein TetR</fullName>
    </submittedName>
</protein>
<dbReference type="InterPro" id="IPR050109">
    <property type="entry name" value="HTH-type_TetR-like_transc_reg"/>
</dbReference>
<accession>G3J0G3</accession>
<dbReference type="HOGENOM" id="CLU_069356_40_5_6"/>
<dbReference type="GO" id="GO:0003700">
    <property type="term" value="F:DNA-binding transcription factor activity"/>
    <property type="evidence" value="ECO:0007669"/>
    <property type="project" value="TreeGrafter"/>
</dbReference>
<evidence type="ECO:0000256" key="4">
    <source>
        <dbReference type="PROSITE-ProRule" id="PRU00335"/>
    </source>
</evidence>
<dbReference type="Pfam" id="PF13305">
    <property type="entry name" value="TetR_C_33"/>
    <property type="match status" value="1"/>
</dbReference>
<keyword evidence="3" id="KW-0804">Transcription</keyword>
<reference evidence="6 7" key="1">
    <citation type="submission" date="2011-06" db="EMBL/GenBank/DDBJ databases">
        <title>Genomic sequence of Methylobacter tundripaludum SV96.</title>
        <authorList>
            <consortium name="US DOE Joint Genome Institute"/>
            <person name="Lucas S."/>
            <person name="Han J."/>
            <person name="Lapidus A."/>
            <person name="Cheng J.-F."/>
            <person name="Goodwin L."/>
            <person name="Pitluck S."/>
            <person name="Held B."/>
            <person name="Detter J.C."/>
            <person name="Han C."/>
            <person name="Tapia R."/>
            <person name="Land M."/>
            <person name="Hauser L."/>
            <person name="Kyrpides N."/>
            <person name="Ivanova N."/>
            <person name="Ovchinnikova G."/>
            <person name="Pagani I."/>
            <person name="Klotz M.G."/>
            <person name="Dispirito A.A."/>
            <person name="Murrell J.C."/>
            <person name="Dunfield P."/>
            <person name="Kalyuzhnaya M.G."/>
            <person name="Svenning M."/>
            <person name="Trotsenko Y.A."/>
            <person name="Stein L.Y."/>
            <person name="Woyke T."/>
        </authorList>
    </citation>
    <scope>NUCLEOTIDE SEQUENCE [LARGE SCALE GENOMIC DNA]</scope>
    <source>
        <strain evidence="7">ATCC BAA-1195 / DSM 17260 / SV96</strain>
    </source>
</reference>
<evidence type="ECO:0000256" key="3">
    <source>
        <dbReference type="ARBA" id="ARBA00023163"/>
    </source>
</evidence>
<dbReference type="EMBL" id="JH109153">
    <property type="protein sequence ID" value="EGW20685.1"/>
    <property type="molecule type" value="Genomic_DNA"/>
</dbReference>
<evidence type="ECO:0000313" key="7">
    <source>
        <dbReference type="Proteomes" id="UP000004664"/>
    </source>
</evidence>
<dbReference type="PROSITE" id="PS50977">
    <property type="entry name" value="HTH_TETR_2"/>
    <property type="match status" value="1"/>
</dbReference>
<gene>
    <name evidence="6" type="ORF">Mettu_3834</name>
</gene>
<feature type="DNA-binding region" description="H-T-H motif" evidence="4">
    <location>
        <begin position="33"/>
        <end position="52"/>
    </location>
</feature>
<feature type="domain" description="HTH tetR-type" evidence="5">
    <location>
        <begin position="10"/>
        <end position="70"/>
    </location>
</feature>
<dbReference type="PANTHER" id="PTHR30055:SF212">
    <property type="entry name" value="TETR-FAMILY FAMILY TRANSCRIPTIONAL REGULATOR"/>
    <property type="match status" value="1"/>
</dbReference>
<evidence type="ECO:0000256" key="2">
    <source>
        <dbReference type="ARBA" id="ARBA00023125"/>
    </source>
</evidence>
<dbReference type="RefSeq" id="WP_006893051.1">
    <property type="nucleotide sequence ID" value="NZ_JH109153.1"/>
</dbReference>
<proteinExistence type="predicted"/>
<dbReference type="STRING" id="697282.Mettu_3834"/>
<evidence type="ECO:0000256" key="1">
    <source>
        <dbReference type="ARBA" id="ARBA00023015"/>
    </source>
</evidence>
<dbReference type="OrthoDB" id="7223515at2"/>
<dbReference type="InterPro" id="IPR036271">
    <property type="entry name" value="Tet_transcr_reg_TetR-rel_C_sf"/>
</dbReference>
<dbReference type="Proteomes" id="UP000004664">
    <property type="component" value="Unassembled WGS sequence"/>
</dbReference>
<dbReference type="InterPro" id="IPR001647">
    <property type="entry name" value="HTH_TetR"/>
</dbReference>
<keyword evidence="2 4" id="KW-0238">DNA-binding</keyword>
<dbReference type="Gene3D" id="1.10.357.10">
    <property type="entry name" value="Tetracycline Repressor, domain 2"/>
    <property type="match status" value="1"/>
</dbReference>
<sequence length="198" mass="22431">MARRNKHSLEEIREMVLNAAETIIINEGYSALTARKIAMDIDYTVGSIYMVFANMADLVMHINASTVDDLTERMQQVPHCLPEHYIAELAKTYVAFADRNFNRWTMIFVRDTEIPEWYQQKTRQIFSLVEAQFAQLAPNCSAQQSQQAARALWSGVHGVCTLSLTRELDAAAIKDVEEAVVLLVNSFITGWVQTLAET</sequence>
<organism evidence="6 7">
    <name type="scientific">Methylobacter tundripaludum (strain ATCC BAA-1195 / DSM 17260 / SV96)</name>
    <dbReference type="NCBI Taxonomy" id="697282"/>
    <lineage>
        <taxon>Bacteria</taxon>
        <taxon>Pseudomonadati</taxon>
        <taxon>Pseudomonadota</taxon>
        <taxon>Gammaproteobacteria</taxon>
        <taxon>Methylococcales</taxon>
        <taxon>Methylococcaceae</taxon>
        <taxon>Methylobacter</taxon>
    </lineage>
</organism>
<evidence type="ECO:0000313" key="6">
    <source>
        <dbReference type="EMBL" id="EGW20685.1"/>
    </source>
</evidence>
<dbReference type="GO" id="GO:0000976">
    <property type="term" value="F:transcription cis-regulatory region binding"/>
    <property type="evidence" value="ECO:0007669"/>
    <property type="project" value="TreeGrafter"/>
</dbReference>
<keyword evidence="7" id="KW-1185">Reference proteome</keyword>
<dbReference type="AlphaFoldDB" id="G3J0G3"/>
<dbReference type="Pfam" id="PF00440">
    <property type="entry name" value="TetR_N"/>
    <property type="match status" value="1"/>
</dbReference>
<keyword evidence="1" id="KW-0805">Transcription regulation</keyword>
<dbReference type="InterPro" id="IPR009057">
    <property type="entry name" value="Homeodomain-like_sf"/>
</dbReference>
<dbReference type="InterPro" id="IPR025996">
    <property type="entry name" value="MT1864/Rv1816-like_C"/>
</dbReference>
<name>G3J0G3_METTV</name>
<dbReference type="SUPFAM" id="SSF48498">
    <property type="entry name" value="Tetracyclin repressor-like, C-terminal domain"/>
    <property type="match status" value="1"/>
</dbReference>